<evidence type="ECO:0000259" key="1">
    <source>
        <dbReference type="Pfam" id="PF20066"/>
    </source>
</evidence>
<proteinExistence type="predicted"/>
<gene>
    <name evidence="2" type="ORF">INR99_07290</name>
</gene>
<dbReference type="Gene3D" id="2.60.120.260">
    <property type="entry name" value="Galactose-binding domain-like"/>
    <property type="match status" value="1"/>
</dbReference>
<dbReference type="InterPro" id="IPR045517">
    <property type="entry name" value="Glyoxalase_8"/>
</dbReference>
<evidence type="ECO:0000313" key="2">
    <source>
        <dbReference type="EMBL" id="MBE9609148.1"/>
    </source>
</evidence>
<sequence length="239" mass="26234">MRTFLDAKLMAKTLRDLLAQKDHSLSHSEALEIVAQQFGCKNWNILAAKIGEATVFKPAEPNQDPLPAGWHRFGTCLDCYITGLDPLVSWQDKRAAVIRHNGKSLPDIRERYATLMQTFVPGRWAGKKIALSAMLKSSEAESVQMWMRIDGPQGVLKFDNMMYRPLLGTTDWSPARIVLSVPPEAISISFGFFLAGTGAAWASNFAISEAVATESETTSTGDAMIHSAPLNLDFSETTG</sequence>
<dbReference type="RefSeq" id="WP_194115664.1">
    <property type="nucleotide sequence ID" value="NZ_JADFUA010000003.1"/>
</dbReference>
<dbReference type="EMBL" id="JADFUA010000003">
    <property type="protein sequence ID" value="MBE9609148.1"/>
    <property type="molecule type" value="Genomic_DNA"/>
</dbReference>
<dbReference type="Pfam" id="PF20066">
    <property type="entry name" value="Glyoxalase_8"/>
    <property type="match status" value="1"/>
</dbReference>
<evidence type="ECO:0000313" key="3">
    <source>
        <dbReference type="Proteomes" id="UP000604481"/>
    </source>
</evidence>
<keyword evidence="3" id="KW-1185">Reference proteome</keyword>
<organism evidence="2 3">
    <name type="scientific">Chitinilyticum piscinae</name>
    <dbReference type="NCBI Taxonomy" id="2866724"/>
    <lineage>
        <taxon>Bacteria</taxon>
        <taxon>Pseudomonadati</taxon>
        <taxon>Pseudomonadota</taxon>
        <taxon>Betaproteobacteria</taxon>
        <taxon>Neisseriales</taxon>
        <taxon>Chitinibacteraceae</taxon>
        <taxon>Chitinilyticum</taxon>
    </lineage>
</organism>
<dbReference type="Proteomes" id="UP000604481">
    <property type="component" value="Unassembled WGS sequence"/>
</dbReference>
<feature type="domain" description="Glyoxalase-related protein" evidence="1">
    <location>
        <begin position="4"/>
        <end position="54"/>
    </location>
</feature>
<accession>A0A8J7K885</accession>
<protein>
    <recommendedName>
        <fullName evidence="1">Glyoxalase-related protein domain-containing protein</fullName>
    </recommendedName>
</protein>
<comment type="caution">
    <text evidence="2">The sequence shown here is derived from an EMBL/GenBank/DDBJ whole genome shotgun (WGS) entry which is preliminary data.</text>
</comment>
<name>A0A8J7K885_9NEIS</name>
<dbReference type="AlphaFoldDB" id="A0A8J7K885"/>
<reference evidence="2 3" key="1">
    <citation type="submission" date="2020-10" db="EMBL/GenBank/DDBJ databases">
        <title>The genome sequence of Chitinilyticum litopenaei 4Y14.</title>
        <authorList>
            <person name="Liu Y."/>
        </authorList>
    </citation>
    <scope>NUCLEOTIDE SEQUENCE [LARGE SCALE GENOMIC DNA]</scope>
    <source>
        <strain evidence="2 3">4Y14</strain>
    </source>
</reference>